<dbReference type="EMBL" id="CP039965">
    <property type="protein sequence ID" value="QCO56623.1"/>
    <property type="molecule type" value="Genomic_DNA"/>
</dbReference>
<gene>
    <name evidence="1" type="ORF">EOK75_12400</name>
</gene>
<name>A0A4P8EIH5_9RHOB</name>
<accession>A0A4P8EIH5</accession>
<protein>
    <submittedName>
        <fullName evidence="1">Uncharacterized protein</fullName>
    </submittedName>
</protein>
<dbReference type="AlphaFoldDB" id="A0A4P8EIH5"/>
<proteinExistence type="predicted"/>
<reference evidence="1 2" key="1">
    <citation type="submission" date="2019-05" db="EMBL/GenBank/DDBJ databases">
        <title>Pseudorhodobacter turbinis sp. nov., isolated from the gut of the Korean turban shell.</title>
        <authorList>
            <person name="Jeong Y.-S."/>
            <person name="Kang W.-R."/>
            <person name="Bae J.-W."/>
        </authorList>
    </citation>
    <scope>NUCLEOTIDE SEQUENCE [LARGE SCALE GENOMIC DNA]</scope>
    <source>
        <strain evidence="1 2">S12M18</strain>
        <plasmid evidence="1 2">unnamed1</plasmid>
    </source>
</reference>
<evidence type="ECO:0000313" key="1">
    <source>
        <dbReference type="EMBL" id="QCO56623.1"/>
    </source>
</evidence>
<dbReference type="KEGG" id="pseb:EOK75_12400"/>
<keyword evidence="2" id="KW-1185">Reference proteome</keyword>
<organism evidence="1 2">
    <name type="scientific">Pseudorhodobacter turbinis</name>
    <dbReference type="NCBI Taxonomy" id="2500533"/>
    <lineage>
        <taxon>Bacteria</taxon>
        <taxon>Pseudomonadati</taxon>
        <taxon>Pseudomonadota</taxon>
        <taxon>Alphaproteobacteria</taxon>
        <taxon>Rhodobacterales</taxon>
        <taxon>Paracoccaceae</taxon>
        <taxon>Pseudorhodobacter</taxon>
    </lineage>
</organism>
<sequence length="80" mass="8763">MRTAEDAAFEIKASRAYAQRSGRDPDGIYLPPDLLFSRSFVRREMNAGSEAQGGALVATQLLSENFVDALATGLWPMERA</sequence>
<evidence type="ECO:0000313" key="2">
    <source>
        <dbReference type="Proteomes" id="UP000298631"/>
    </source>
</evidence>
<dbReference type="Proteomes" id="UP000298631">
    <property type="component" value="Plasmid unnamed1"/>
</dbReference>
<dbReference type="OrthoDB" id="9806592at2"/>
<geneLocation type="plasmid" evidence="1 2">
    <name>unnamed1</name>
</geneLocation>
<keyword evidence="1" id="KW-0614">Plasmid</keyword>
<dbReference type="RefSeq" id="WP_137194403.1">
    <property type="nucleotide sequence ID" value="NZ_CP039965.1"/>
</dbReference>